<dbReference type="InterPro" id="IPR001948">
    <property type="entry name" value="Peptidase_M18"/>
</dbReference>
<dbReference type="Gene3D" id="3.40.630.10">
    <property type="entry name" value="Zn peptidases"/>
    <property type="match status" value="1"/>
</dbReference>
<evidence type="ECO:0000256" key="8">
    <source>
        <dbReference type="ARBA" id="ARBA00023049"/>
    </source>
</evidence>
<keyword evidence="6 9" id="KW-0378">Hydrolase</keyword>
<sequence length="492" mass="54858">MTKLPFVESSDEEENKSSLEKKLATKYEFGWDIFTDNQKKEVFSLAEDYLEFLRAARTERERTIWTSKYVEERGFKRLEIGKNVSVLNPGDKVYYVNRFKNVAIAVIGQKSMLEKTHIIGSHIDTPRMDLKMRPLYEDGKASVAMLKTHYYGGLKKYQWACIPLHMTGIIVKRDGTKINVEIGKDPKDPVFVIPDILPHLMANVQAKRTTTTVIKGEELNLLAGGFPISKEEDKKAKNRFKLYILKLLNEKYDIIEEDLQSAELNIVSGLDPRYVGFDKSMIGAAGHDDGVCTWTGIRALVDLKETPKNTAVMSIFDKEEIGSNGNTGAQSAWIRFVMNDLMVRTGIPESLTNMHLTLSNSMMLSADVGAAINPIFPTVHDPLNAAILGKGVVVEKHTGARGKSSSSDVLAEVMAYLRNIFDEGKIPYQVVELGAVDEGGGGTIAKFFAESFNCDVVDVGTPVIGMHSPYEIVHVADLYATYLAYKVFYEAK</sequence>
<keyword evidence="8" id="KW-0482">Metalloprotease</keyword>
<dbReference type="GO" id="GO:0004177">
    <property type="term" value="F:aminopeptidase activity"/>
    <property type="evidence" value="ECO:0007669"/>
    <property type="project" value="UniProtKB-KW"/>
</dbReference>
<keyword evidence="10" id="KW-1185">Reference proteome</keyword>
<evidence type="ECO:0000256" key="5">
    <source>
        <dbReference type="ARBA" id="ARBA00022723"/>
    </source>
</evidence>
<reference evidence="9" key="1">
    <citation type="submission" date="2022-09" db="EMBL/GenBank/DDBJ databases">
        <title>Actin cytoskeleton and complex cell architecture in an #Asgard archaeon.</title>
        <authorList>
            <person name="Ponce Toledo R.I."/>
            <person name="Schleper C."/>
            <person name="Rodrigues Oliveira T."/>
            <person name="Wollweber F."/>
            <person name="Xu J."/>
            <person name="Rittmann S."/>
            <person name="Klingl A."/>
            <person name="Pilhofer M."/>
        </authorList>
    </citation>
    <scope>NUCLEOTIDE SEQUENCE</scope>
    <source>
        <strain evidence="9">B-35</strain>
    </source>
</reference>
<keyword evidence="5" id="KW-0479">Metal-binding</keyword>
<evidence type="ECO:0000256" key="7">
    <source>
        <dbReference type="ARBA" id="ARBA00022833"/>
    </source>
</evidence>
<dbReference type="PANTHER" id="PTHR28570:SF2">
    <property type="entry name" value="M18 FAMILY AMINOPEPTIDASE 1-RELATED"/>
    <property type="match status" value="1"/>
</dbReference>
<dbReference type="PRINTS" id="PR00932">
    <property type="entry name" value="AMINO1PTASE"/>
</dbReference>
<evidence type="ECO:0000256" key="3">
    <source>
        <dbReference type="ARBA" id="ARBA00022438"/>
    </source>
</evidence>
<dbReference type="EC" id="3.4.11.-" evidence="9"/>
<evidence type="ECO:0000256" key="4">
    <source>
        <dbReference type="ARBA" id="ARBA00022670"/>
    </source>
</evidence>
<comment type="cofactor">
    <cofactor evidence="1">
        <name>Zn(2+)</name>
        <dbReference type="ChEBI" id="CHEBI:29105"/>
    </cofactor>
</comment>
<evidence type="ECO:0000313" key="9">
    <source>
        <dbReference type="EMBL" id="UYP46182.1"/>
    </source>
</evidence>
<dbReference type="SUPFAM" id="SSF53187">
    <property type="entry name" value="Zn-dependent exopeptidases"/>
    <property type="match status" value="1"/>
</dbReference>
<dbReference type="Gene3D" id="2.30.250.10">
    <property type="entry name" value="Aminopeptidase i, Domain 2"/>
    <property type="match status" value="1"/>
</dbReference>
<dbReference type="InterPro" id="IPR023358">
    <property type="entry name" value="Peptidase_M18_dom2"/>
</dbReference>
<dbReference type="PANTHER" id="PTHR28570">
    <property type="entry name" value="ASPARTYL AMINOPEPTIDASE"/>
    <property type="match status" value="1"/>
</dbReference>
<keyword evidence="4" id="KW-0645">Protease</keyword>
<organism evidence="9 10">
    <name type="scientific">Candidatus Lokiarchaeum ossiferum</name>
    <dbReference type="NCBI Taxonomy" id="2951803"/>
    <lineage>
        <taxon>Archaea</taxon>
        <taxon>Promethearchaeati</taxon>
        <taxon>Promethearchaeota</taxon>
        <taxon>Promethearchaeia</taxon>
        <taxon>Promethearchaeales</taxon>
        <taxon>Promethearchaeaceae</taxon>
        <taxon>Candidatus Lokiarchaeum</taxon>
    </lineage>
</organism>
<dbReference type="Pfam" id="PF02127">
    <property type="entry name" value="Peptidase_M18"/>
    <property type="match status" value="1"/>
</dbReference>
<dbReference type="SUPFAM" id="SSF101821">
    <property type="entry name" value="Aminopeptidase/glucanase lid domain"/>
    <property type="match status" value="1"/>
</dbReference>
<proteinExistence type="inferred from homology"/>
<gene>
    <name evidence="9" type="ORF">NEF87_002467</name>
</gene>
<evidence type="ECO:0000256" key="2">
    <source>
        <dbReference type="ARBA" id="ARBA00008290"/>
    </source>
</evidence>
<evidence type="ECO:0000313" key="10">
    <source>
        <dbReference type="Proteomes" id="UP001208689"/>
    </source>
</evidence>
<evidence type="ECO:0000256" key="1">
    <source>
        <dbReference type="ARBA" id="ARBA00001947"/>
    </source>
</evidence>
<dbReference type="NCBIfam" id="NF002600">
    <property type="entry name" value="PRK02256.1"/>
    <property type="match status" value="1"/>
</dbReference>
<protein>
    <submittedName>
        <fullName evidence="9">M18 family aminopeptidase 1</fullName>
        <ecNumber evidence="9">3.4.11.-</ecNumber>
    </submittedName>
</protein>
<name>A0ABY6HTI5_9ARCH</name>
<keyword evidence="3 9" id="KW-0031">Aminopeptidase</keyword>
<accession>A0ABY6HTI5</accession>
<evidence type="ECO:0000256" key="6">
    <source>
        <dbReference type="ARBA" id="ARBA00022801"/>
    </source>
</evidence>
<dbReference type="Proteomes" id="UP001208689">
    <property type="component" value="Chromosome"/>
</dbReference>
<comment type="similarity">
    <text evidence="2">Belongs to the peptidase M18 family.</text>
</comment>
<dbReference type="EMBL" id="CP104013">
    <property type="protein sequence ID" value="UYP46182.1"/>
    <property type="molecule type" value="Genomic_DNA"/>
</dbReference>
<keyword evidence="7" id="KW-0862">Zinc</keyword>